<protein>
    <submittedName>
        <fullName evidence="1">Uncharacterized protein</fullName>
    </submittedName>
</protein>
<accession>R0JXP0</accession>
<gene>
    <name evidence="1" type="ORF">SETTUDRAFT_23498</name>
</gene>
<keyword evidence="2" id="KW-1185">Reference proteome</keyword>
<name>R0JXP0_EXST2</name>
<reference evidence="1 2" key="2">
    <citation type="journal article" date="2013" name="PLoS Genet.">
        <title>Comparative genome structure, secondary metabolite, and effector coding capacity across Cochliobolus pathogens.</title>
        <authorList>
            <person name="Condon B.J."/>
            <person name="Leng Y."/>
            <person name="Wu D."/>
            <person name="Bushley K.E."/>
            <person name="Ohm R.A."/>
            <person name="Otillar R."/>
            <person name="Martin J."/>
            <person name="Schackwitz W."/>
            <person name="Grimwood J."/>
            <person name="MohdZainudin N."/>
            <person name="Xue C."/>
            <person name="Wang R."/>
            <person name="Manning V.A."/>
            <person name="Dhillon B."/>
            <person name="Tu Z.J."/>
            <person name="Steffenson B.J."/>
            <person name="Salamov A."/>
            <person name="Sun H."/>
            <person name="Lowry S."/>
            <person name="LaButti K."/>
            <person name="Han J."/>
            <person name="Copeland A."/>
            <person name="Lindquist E."/>
            <person name="Barry K."/>
            <person name="Schmutz J."/>
            <person name="Baker S.E."/>
            <person name="Ciuffetti L.M."/>
            <person name="Grigoriev I.V."/>
            <person name="Zhong S."/>
            <person name="Turgeon B.G."/>
        </authorList>
    </citation>
    <scope>NUCLEOTIDE SEQUENCE [LARGE SCALE GENOMIC DNA]</scope>
    <source>
        <strain evidence="2">28A</strain>
    </source>
</reference>
<evidence type="ECO:0000313" key="1">
    <source>
        <dbReference type="EMBL" id="EOA82254.1"/>
    </source>
</evidence>
<dbReference type="EMBL" id="KB908855">
    <property type="protein sequence ID" value="EOA82254.1"/>
    <property type="molecule type" value="Genomic_DNA"/>
</dbReference>
<sequence length="294" mass="34297">MVASHSITFNENRTKLMSLLGFSQEENFYEWRQSEYFLSAWDTFQNEFIPSYDLAEEIASYTTKDILEYIGNMPENYFTRFDSPDIIDGPFEWCIWTVSLLIRLNSDWPKGAPNLRYKVCDMKIQSIDQAKSNAIYDTDRKYRYDIMLEVVDHEVRFANDIEKDIARLTRALKIPCSTDVSKYPDVGLVEIFWENGFDFVETEAERRCIINGICGNTMSTFVDRVREIFRLKERKQTIVALGMVSEWGTVDYHSFSLLRTQRLSIKANGQRSFRLLTKQIPEVACVGGQFSVND</sequence>
<reference evidence="1 2" key="1">
    <citation type="journal article" date="2012" name="PLoS Pathog.">
        <title>Diverse lifestyles and strategies of plant pathogenesis encoded in the genomes of eighteen Dothideomycetes fungi.</title>
        <authorList>
            <person name="Ohm R.A."/>
            <person name="Feau N."/>
            <person name="Henrissat B."/>
            <person name="Schoch C.L."/>
            <person name="Horwitz B.A."/>
            <person name="Barry K.W."/>
            <person name="Condon B.J."/>
            <person name="Copeland A.C."/>
            <person name="Dhillon B."/>
            <person name="Glaser F."/>
            <person name="Hesse C.N."/>
            <person name="Kosti I."/>
            <person name="LaButti K."/>
            <person name="Lindquist E.A."/>
            <person name="Lucas S."/>
            <person name="Salamov A.A."/>
            <person name="Bradshaw R.E."/>
            <person name="Ciuffetti L."/>
            <person name="Hamelin R.C."/>
            <person name="Kema G.H.J."/>
            <person name="Lawrence C."/>
            <person name="Scott J.A."/>
            <person name="Spatafora J.W."/>
            <person name="Turgeon B.G."/>
            <person name="de Wit P.J.G.M."/>
            <person name="Zhong S."/>
            <person name="Goodwin S.B."/>
            <person name="Grigoriev I.V."/>
        </authorList>
    </citation>
    <scope>NUCLEOTIDE SEQUENCE [LARGE SCALE GENOMIC DNA]</scope>
    <source>
        <strain evidence="2">28A</strain>
    </source>
</reference>
<organism evidence="1 2">
    <name type="scientific">Exserohilum turcicum (strain 28A)</name>
    <name type="common">Northern leaf blight fungus</name>
    <name type="synonym">Setosphaeria turcica</name>
    <dbReference type="NCBI Taxonomy" id="671987"/>
    <lineage>
        <taxon>Eukaryota</taxon>
        <taxon>Fungi</taxon>
        <taxon>Dikarya</taxon>
        <taxon>Ascomycota</taxon>
        <taxon>Pezizomycotina</taxon>
        <taxon>Dothideomycetes</taxon>
        <taxon>Pleosporomycetidae</taxon>
        <taxon>Pleosporales</taxon>
        <taxon>Pleosporineae</taxon>
        <taxon>Pleosporaceae</taxon>
        <taxon>Exserohilum</taxon>
    </lineage>
</organism>
<dbReference type="RefSeq" id="XP_008030075.1">
    <property type="nucleotide sequence ID" value="XM_008031884.1"/>
</dbReference>
<proteinExistence type="predicted"/>
<dbReference type="AlphaFoldDB" id="R0JXP0"/>
<dbReference type="Proteomes" id="UP000016935">
    <property type="component" value="Unassembled WGS sequence"/>
</dbReference>
<evidence type="ECO:0000313" key="2">
    <source>
        <dbReference type="Proteomes" id="UP000016935"/>
    </source>
</evidence>
<dbReference type="GeneID" id="19402680"/>
<dbReference type="HOGENOM" id="CLU_947201_0_0_1"/>